<dbReference type="Gramene" id="KRG90313">
    <property type="protein sequence ID" value="KRG90313"/>
    <property type="gene ID" value="GLYMA_20G082500"/>
</dbReference>
<keyword evidence="4" id="KW-1185">Reference proteome</keyword>
<dbReference type="Proteomes" id="UP000008827">
    <property type="component" value="Chromosome 20"/>
</dbReference>
<evidence type="ECO:0000313" key="3">
    <source>
        <dbReference type="EnsemblPlants" id="KRG90313"/>
    </source>
</evidence>
<dbReference type="OrthoDB" id="1938105at2759"/>
<dbReference type="EMBL" id="CM000853">
    <property type="protein sequence ID" value="KRG90313.1"/>
    <property type="molecule type" value="Genomic_DNA"/>
</dbReference>
<reference evidence="2 3" key="1">
    <citation type="journal article" date="2010" name="Nature">
        <title>Genome sequence of the palaeopolyploid soybean.</title>
        <authorList>
            <person name="Schmutz J."/>
            <person name="Cannon S.B."/>
            <person name="Schlueter J."/>
            <person name="Ma J."/>
            <person name="Mitros T."/>
            <person name="Nelson W."/>
            <person name="Hyten D.L."/>
            <person name="Song Q."/>
            <person name="Thelen J.J."/>
            <person name="Cheng J."/>
            <person name="Xu D."/>
            <person name="Hellsten U."/>
            <person name="May G.D."/>
            <person name="Yu Y."/>
            <person name="Sakurai T."/>
            <person name="Umezawa T."/>
            <person name="Bhattacharyya M.K."/>
            <person name="Sandhu D."/>
            <person name="Valliyodan B."/>
            <person name="Lindquist E."/>
            <person name="Peto M."/>
            <person name="Grant D."/>
            <person name="Shu S."/>
            <person name="Goodstein D."/>
            <person name="Barry K."/>
            <person name="Futrell-Griggs M."/>
            <person name="Abernathy B."/>
            <person name="Du J."/>
            <person name="Tian Z."/>
            <person name="Zhu L."/>
            <person name="Gill N."/>
            <person name="Joshi T."/>
            <person name="Libault M."/>
            <person name="Sethuraman A."/>
            <person name="Zhang X.-C."/>
            <person name="Shinozaki K."/>
            <person name="Nguyen H.T."/>
            <person name="Wing R.A."/>
            <person name="Cregan P."/>
            <person name="Specht J."/>
            <person name="Grimwood J."/>
            <person name="Rokhsar D."/>
            <person name="Stacey G."/>
            <person name="Shoemaker R.C."/>
            <person name="Jackson S.A."/>
        </authorList>
    </citation>
    <scope>NUCLEOTIDE SEQUENCE [LARGE SCALE GENOMIC DNA]</scope>
    <source>
        <strain evidence="3">cv. Williams 82</strain>
        <tissue evidence="2">Callus</tissue>
    </source>
</reference>
<evidence type="ECO:0000256" key="1">
    <source>
        <dbReference type="SAM" id="MobiDB-lite"/>
    </source>
</evidence>
<proteinExistence type="predicted"/>
<sequence>MLVRLIILISISKSSMTGKIHPRKLILGRNPQQFQFIQPPKQGSHGRTHPPNNNQNLNHVRRQQLPSTPHEQPVRPPLPINLAHILLFREQRREYHPPRATPTV</sequence>
<reference evidence="2" key="3">
    <citation type="submission" date="2018-07" db="EMBL/GenBank/DDBJ databases">
        <title>WGS assembly of Glycine max.</title>
        <authorList>
            <person name="Schmutz J."/>
            <person name="Cannon S."/>
            <person name="Schlueter J."/>
            <person name="Ma J."/>
            <person name="Mitros T."/>
            <person name="Nelson W."/>
            <person name="Hyten D."/>
            <person name="Song Q."/>
            <person name="Thelen J."/>
            <person name="Cheng J."/>
            <person name="Xu D."/>
            <person name="Hellsten U."/>
            <person name="May G."/>
            <person name="Yu Y."/>
            <person name="Sakurai T."/>
            <person name="Umezawa T."/>
            <person name="Bhattacharyya M."/>
            <person name="Sandhu D."/>
            <person name="Valliyodan B."/>
            <person name="Lindquist E."/>
            <person name="Peto M."/>
            <person name="Grant D."/>
            <person name="Shu S."/>
            <person name="Goodstein D."/>
            <person name="Barry K."/>
            <person name="Futrell-Griggs M."/>
            <person name="Abernathy B."/>
            <person name="Du J."/>
            <person name="Tian Z."/>
            <person name="Zhu L."/>
            <person name="Gill N."/>
            <person name="Joshi T."/>
            <person name="Libault M."/>
            <person name="Sethuraman A."/>
            <person name="Zhang X."/>
            <person name="Shinozaki K."/>
            <person name="Nguyen H."/>
            <person name="Wing R."/>
            <person name="Cregan P."/>
            <person name="Specht J."/>
            <person name="Grimwood J."/>
            <person name="Rokhsar D."/>
            <person name="Stacey G."/>
            <person name="Shoemaker R."/>
            <person name="Jackson S."/>
        </authorList>
    </citation>
    <scope>NUCLEOTIDE SEQUENCE</scope>
    <source>
        <tissue evidence="2">Callus</tissue>
    </source>
</reference>
<accession>A0A0R0E8J9</accession>
<evidence type="ECO:0000313" key="2">
    <source>
        <dbReference type="EMBL" id="KRG90313.1"/>
    </source>
</evidence>
<feature type="compositionally biased region" description="Polar residues" evidence="1">
    <location>
        <begin position="50"/>
        <end position="70"/>
    </location>
</feature>
<reference evidence="3" key="2">
    <citation type="submission" date="2018-02" db="UniProtKB">
        <authorList>
            <consortium name="EnsemblPlants"/>
        </authorList>
    </citation>
    <scope>IDENTIFICATION</scope>
    <source>
        <strain evidence="3">Williams 82</strain>
    </source>
</reference>
<dbReference type="OMA" id="HEQPVRP"/>
<dbReference type="EnsemblPlants" id="KRG90313">
    <property type="protein sequence ID" value="KRG90313"/>
    <property type="gene ID" value="GLYMA_20G082500"/>
</dbReference>
<feature type="region of interest" description="Disordered" evidence="1">
    <location>
        <begin position="36"/>
        <end position="77"/>
    </location>
</feature>
<protein>
    <submittedName>
        <fullName evidence="2 3">Uncharacterized protein</fullName>
    </submittedName>
</protein>
<name>A0A0R0E8J9_SOYBN</name>
<dbReference type="AlphaFoldDB" id="A0A0R0E8J9"/>
<evidence type="ECO:0000313" key="4">
    <source>
        <dbReference type="Proteomes" id="UP000008827"/>
    </source>
</evidence>
<organism evidence="2">
    <name type="scientific">Glycine max</name>
    <name type="common">Soybean</name>
    <name type="synonym">Glycine hispida</name>
    <dbReference type="NCBI Taxonomy" id="3847"/>
    <lineage>
        <taxon>Eukaryota</taxon>
        <taxon>Viridiplantae</taxon>
        <taxon>Streptophyta</taxon>
        <taxon>Embryophyta</taxon>
        <taxon>Tracheophyta</taxon>
        <taxon>Spermatophyta</taxon>
        <taxon>Magnoliopsida</taxon>
        <taxon>eudicotyledons</taxon>
        <taxon>Gunneridae</taxon>
        <taxon>Pentapetalae</taxon>
        <taxon>rosids</taxon>
        <taxon>fabids</taxon>
        <taxon>Fabales</taxon>
        <taxon>Fabaceae</taxon>
        <taxon>Papilionoideae</taxon>
        <taxon>50 kb inversion clade</taxon>
        <taxon>NPAAA clade</taxon>
        <taxon>indigoferoid/millettioid clade</taxon>
        <taxon>Phaseoleae</taxon>
        <taxon>Glycine</taxon>
        <taxon>Glycine subgen. Soja</taxon>
    </lineage>
</organism>
<gene>
    <name evidence="3" type="primary">AMT1.1</name>
    <name evidence="2" type="ORF">GLYMA_20G082500</name>
</gene>